<organism evidence="1 2">
    <name type="scientific">Stieleria neptunia</name>
    <dbReference type="NCBI Taxonomy" id="2527979"/>
    <lineage>
        <taxon>Bacteria</taxon>
        <taxon>Pseudomonadati</taxon>
        <taxon>Planctomycetota</taxon>
        <taxon>Planctomycetia</taxon>
        <taxon>Pirellulales</taxon>
        <taxon>Pirellulaceae</taxon>
        <taxon>Stieleria</taxon>
    </lineage>
</organism>
<sequence>MAKKANKQEKVIDYLKKNPGATIAVTAKACGVSVPTVSAAKRKAGMTKRSAKASAIRKATKSAGGSVIDRLEPAIQLIQACGDANKAKAAIDDAARVLEIARK</sequence>
<dbReference type="Proteomes" id="UP000319004">
    <property type="component" value="Chromosome"/>
</dbReference>
<dbReference type="RefSeq" id="WP_197455832.1">
    <property type="nucleotide sequence ID" value="NZ_CP037423.1"/>
</dbReference>
<keyword evidence="2" id="KW-1185">Reference proteome</keyword>
<name>A0A518HKV5_9BACT</name>
<dbReference type="AlphaFoldDB" id="A0A518HKV5"/>
<dbReference type="Pfam" id="PF13412">
    <property type="entry name" value="HTH_24"/>
    <property type="match status" value="1"/>
</dbReference>
<protein>
    <submittedName>
        <fullName evidence="1">Uncharacterized protein</fullName>
    </submittedName>
</protein>
<accession>A0A518HKV5</accession>
<dbReference type="KEGG" id="snep:Enr13x_13140"/>
<gene>
    <name evidence="1" type="ORF">Enr13x_13140</name>
</gene>
<reference evidence="1 2" key="1">
    <citation type="submission" date="2019-03" db="EMBL/GenBank/DDBJ databases">
        <title>Deep-cultivation of Planctomycetes and their phenomic and genomic characterization uncovers novel biology.</title>
        <authorList>
            <person name="Wiegand S."/>
            <person name="Jogler M."/>
            <person name="Boedeker C."/>
            <person name="Pinto D."/>
            <person name="Vollmers J."/>
            <person name="Rivas-Marin E."/>
            <person name="Kohn T."/>
            <person name="Peeters S.H."/>
            <person name="Heuer A."/>
            <person name="Rast P."/>
            <person name="Oberbeckmann S."/>
            <person name="Bunk B."/>
            <person name="Jeske O."/>
            <person name="Meyerdierks A."/>
            <person name="Storesund J.E."/>
            <person name="Kallscheuer N."/>
            <person name="Luecker S."/>
            <person name="Lage O.M."/>
            <person name="Pohl T."/>
            <person name="Merkel B.J."/>
            <person name="Hornburger P."/>
            <person name="Mueller R.-W."/>
            <person name="Bruemmer F."/>
            <person name="Labrenz M."/>
            <person name="Spormann A.M."/>
            <person name="Op den Camp H."/>
            <person name="Overmann J."/>
            <person name="Amann R."/>
            <person name="Jetten M.S.M."/>
            <person name="Mascher T."/>
            <person name="Medema M.H."/>
            <person name="Devos D.P."/>
            <person name="Kaster A.-K."/>
            <person name="Ovreas L."/>
            <person name="Rohde M."/>
            <person name="Galperin M.Y."/>
            <person name="Jogler C."/>
        </authorList>
    </citation>
    <scope>NUCLEOTIDE SEQUENCE [LARGE SCALE GENOMIC DNA]</scope>
    <source>
        <strain evidence="1 2">Enr13</strain>
    </source>
</reference>
<evidence type="ECO:0000313" key="2">
    <source>
        <dbReference type="Proteomes" id="UP000319004"/>
    </source>
</evidence>
<dbReference type="EMBL" id="CP037423">
    <property type="protein sequence ID" value="QDV41475.1"/>
    <property type="molecule type" value="Genomic_DNA"/>
</dbReference>
<proteinExistence type="predicted"/>
<evidence type="ECO:0000313" key="1">
    <source>
        <dbReference type="EMBL" id="QDV41475.1"/>
    </source>
</evidence>